<dbReference type="AlphaFoldDB" id="A0A1L3GFY5"/>
<organism evidence="8 9">
    <name type="scientific">Syntrophotalea acetylenica</name>
    <name type="common">Pelobacter acetylenicus</name>
    <dbReference type="NCBI Taxonomy" id="29542"/>
    <lineage>
        <taxon>Bacteria</taxon>
        <taxon>Pseudomonadati</taxon>
        <taxon>Thermodesulfobacteriota</taxon>
        <taxon>Desulfuromonadia</taxon>
        <taxon>Desulfuromonadales</taxon>
        <taxon>Syntrophotaleaceae</taxon>
        <taxon>Syntrophotalea</taxon>
    </lineage>
</organism>
<gene>
    <name evidence="8" type="ORF">A7E75_07425</name>
</gene>
<comment type="subcellular location">
    <subcellularLocation>
        <location evidence="1 7">Cell membrane</location>
        <topology evidence="1 7">Multi-pass membrane protein</topology>
    </subcellularLocation>
</comment>
<dbReference type="PANTHER" id="PTHR33508:SF1">
    <property type="entry name" value="UPF0056 MEMBRANE PROTEIN YHCE"/>
    <property type="match status" value="1"/>
</dbReference>
<accession>A0A1L3GFY5</accession>
<dbReference type="InterPro" id="IPR002771">
    <property type="entry name" value="Multi_antbiot-R_MarC"/>
</dbReference>
<dbReference type="Proteomes" id="UP000182264">
    <property type="component" value="Chromosome"/>
</dbReference>
<dbReference type="NCBIfam" id="TIGR00427">
    <property type="entry name" value="NAAT family transporter"/>
    <property type="match status" value="1"/>
</dbReference>
<dbReference type="OrthoDB" id="21094at2"/>
<feature type="transmembrane region" description="Helical" evidence="7">
    <location>
        <begin position="45"/>
        <end position="67"/>
    </location>
</feature>
<feature type="transmembrane region" description="Helical" evidence="7">
    <location>
        <begin position="79"/>
        <end position="96"/>
    </location>
</feature>
<reference evidence="8 9" key="1">
    <citation type="journal article" date="2017" name="Genome Announc.">
        <title>Complete Genome Sequences of Two Acetylene-Fermenting Pelobacter acetylenicus Strains.</title>
        <authorList>
            <person name="Sutton J.M."/>
            <person name="Baesman S.M."/>
            <person name="Fierst J.L."/>
            <person name="Poret-Peterson A.T."/>
            <person name="Oremland R.S."/>
            <person name="Dunlap D.S."/>
            <person name="Akob D.M."/>
        </authorList>
    </citation>
    <scope>NUCLEOTIDE SEQUENCE [LARGE SCALE GENOMIC DNA]</scope>
    <source>
        <strain evidence="8 9">DSM 3247</strain>
    </source>
</reference>
<evidence type="ECO:0000256" key="3">
    <source>
        <dbReference type="ARBA" id="ARBA00022475"/>
    </source>
</evidence>
<evidence type="ECO:0000313" key="9">
    <source>
        <dbReference type="Proteomes" id="UP000182264"/>
    </source>
</evidence>
<feature type="transmembrane region" description="Helical" evidence="7">
    <location>
        <begin position="141"/>
        <end position="158"/>
    </location>
</feature>
<dbReference type="KEGG" id="pace:A6070_01385"/>
<keyword evidence="3" id="KW-1003">Cell membrane</keyword>
<keyword evidence="5 7" id="KW-1133">Transmembrane helix</keyword>
<evidence type="ECO:0000256" key="2">
    <source>
        <dbReference type="ARBA" id="ARBA00009784"/>
    </source>
</evidence>
<evidence type="ECO:0000256" key="6">
    <source>
        <dbReference type="ARBA" id="ARBA00023136"/>
    </source>
</evidence>
<dbReference type="GO" id="GO:0005886">
    <property type="term" value="C:plasma membrane"/>
    <property type="evidence" value="ECO:0007669"/>
    <property type="project" value="UniProtKB-SubCell"/>
</dbReference>
<dbReference type="RefSeq" id="WP_072286721.1">
    <property type="nucleotide sequence ID" value="NZ_CP015455.1"/>
</dbReference>
<proteinExistence type="inferred from homology"/>
<dbReference type="PANTHER" id="PTHR33508">
    <property type="entry name" value="UPF0056 MEMBRANE PROTEIN YHCE"/>
    <property type="match status" value="1"/>
</dbReference>
<evidence type="ECO:0000313" key="8">
    <source>
        <dbReference type="EMBL" id="APG24873.1"/>
    </source>
</evidence>
<name>A0A1L3GFY5_SYNAC</name>
<feature type="transmembrane region" description="Helical" evidence="7">
    <location>
        <begin position="117"/>
        <end position="135"/>
    </location>
</feature>
<protein>
    <recommendedName>
        <fullName evidence="7">UPF0056 membrane protein</fullName>
    </recommendedName>
</protein>
<dbReference type="EMBL" id="CP015518">
    <property type="protein sequence ID" value="APG24873.1"/>
    <property type="molecule type" value="Genomic_DNA"/>
</dbReference>
<dbReference type="Pfam" id="PF01914">
    <property type="entry name" value="MarC"/>
    <property type="match status" value="1"/>
</dbReference>
<comment type="caution">
    <text evidence="7">Lacks conserved residue(s) required for the propagation of feature annotation.</text>
</comment>
<evidence type="ECO:0000256" key="4">
    <source>
        <dbReference type="ARBA" id="ARBA00022692"/>
    </source>
</evidence>
<feature type="transmembrane region" description="Helical" evidence="7">
    <location>
        <begin position="179"/>
        <end position="200"/>
    </location>
</feature>
<evidence type="ECO:0000256" key="7">
    <source>
        <dbReference type="RuleBase" id="RU362048"/>
    </source>
</evidence>
<dbReference type="STRING" id="29542.A6070_01385"/>
<keyword evidence="4 7" id="KW-0812">Transmembrane</keyword>
<sequence length="208" mass="22653">MSNFISSTNILHDVLLLLAVINPLGNIPVYRDLTSGMDTARRRTILRLGVGTAWIMILGFALVGDWSLQYLFEVTLDEFRVAGGILLFIVAVRGVMRGSLAENLLSEDFRTRAIFPLAFPIIVGPGTLAVTIILAQNSGPLHMLLVSIASCLMVYLIGISSHCLMRLIGGYAAMIIPRLLYIFLAAKAVALIMQGLTGFLREILQHAA</sequence>
<keyword evidence="6 7" id="KW-0472">Membrane</keyword>
<keyword evidence="9" id="KW-1185">Reference proteome</keyword>
<comment type="similarity">
    <text evidence="2 7">Belongs to the UPF0056 (MarC) family.</text>
</comment>
<evidence type="ECO:0000256" key="5">
    <source>
        <dbReference type="ARBA" id="ARBA00022989"/>
    </source>
</evidence>
<evidence type="ECO:0000256" key="1">
    <source>
        <dbReference type="ARBA" id="ARBA00004651"/>
    </source>
</evidence>